<dbReference type="InterPro" id="IPR056110">
    <property type="entry name" value="DUF7693"/>
</dbReference>
<proteinExistence type="predicted"/>
<evidence type="ECO:0000313" key="2">
    <source>
        <dbReference type="EMBL" id="WNC08070.1"/>
    </source>
</evidence>
<evidence type="ECO:0000259" key="1">
    <source>
        <dbReference type="Pfam" id="PF24745"/>
    </source>
</evidence>
<reference evidence="2" key="1">
    <citation type="submission" date="2023-09" db="EMBL/GenBank/DDBJ databases">
        <title>First report of Pseudomonas coleopterorum DJ13 causing leaf spot on Rhododendron pulchrum Sweet in China.</title>
        <authorList>
            <person name="Zhang Y."/>
        </authorList>
    </citation>
    <scope>NUCLEOTIDE SEQUENCE</scope>
    <source>
        <strain evidence="2">DJ13</strain>
    </source>
</reference>
<dbReference type="RefSeq" id="WP_310791080.1">
    <property type="nucleotide sequence ID" value="NZ_CP134081.1"/>
</dbReference>
<protein>
    <recommendedName>
        <fullName evidence="1">DUF7693 domain-containing protein</fullName>
    </recommendedName>
</protein>
<name>A0AAJ6LWC5_9PSED</name>
<gene>
    <name evidence="2" type="ORF">RI108_12135</name>
</gene>
<dbReference type="Pfam" id="PF24745">
    <property type="entry name" value="DUF7693"/>
    <property type="match status" value="1"/>
</dbReference>
<evidence type="ECO:0000313" key="3">
    <source>
        <dbReference type="Proteomes" id="UP001258207"/>
    </source>
</evidence>
<sequence>MSVTPLTARETCQLLRDIALGNRTLYRLGDACWANTHDSTLTVGADGWLITFHQHDDARFHCERCQSPEGRLYAFDSAQRYGTDPIELLSTWEHARLAQLLAEV</sequence>
<dbReference type="Proteomes" id="UP001258207">
    <property type="component" value="Chromosome"/>
</dbReference>
<dbReference type="EMBL" id="CP134081">
    <property type="protein sequence ID" value="WNC08070.1"/>
    <property type="molecule type" value="Genomic_DNA"/>
</dbReference>
<organism evidence="2 3">
    <name type="scientific">Pseudomonas coleopterorum</name>
    <dbReference type="NCBI Taxonomy" id="1605838"/>
    <lineage>
        <taxon>Bacteria</taxon>
        <taxon>Pseudomonadati</taxon>
        <taxon>Pseudomonadota</taxon>
        <taxon>Gammaproteobacteria</taxon>
        <taxon>Pseudomonadales</taxon>
        <taxon>Pseudomonadaceae</taxon>
        <taxon>Pseudomonas</taxon>
    </lineage>
</organism>
<feature type="domain" description="DUF7693" evidence="1">
    <location>
        <begin position="6"/>
        <end position="102"/>
    </location>
</feature>
<accession>A0AAJ6LWC5</accession>
<dbReference type="AlphaFoldDB" id="A0AAJ6LWC5"/>